<evidence type="ECO:0000256" key="10">
    <source>
        <dbReference type="ARBA" id="ARBA00023004"/>
    </source>
</evidence>
<reference evidence="15 16" key="1">
    <citation type="journal article" date="2019" name="Int. J. Syst. Evol. Microbiol.">
        <title>Methanofervidicoccus abyssi gen. nov., sp. nov., a hydrogenotrophic methanogen, isolated from a hydrothermal vent chimney in the Mid-Cayman Spreading Center, the Caribbean Sea.</title>
        <authorList>
            <person name="Sakai S."/>
            <person name="Takaki Y."/>
            <person name="Miyazaki M."/>
            <person name="Ogawara M."/>
            <person name="Yanagawa K."/>
            <person name="Miyazaki J."/>
            <person name="Takai K."/>
        </authorList>
    </citation>
    <scope>NUCLEOTIDE SEQUENCE [LARGE SCALE GENOMIC DNA]</scope>
    <source>
        <strain evidence="15 16">HHB</strain>
    </source>
</reference>
<dbReference type="GO" id="GO:0005524">
    <property type="term" value="F:ATP binding"/>
    <property type="evidence" value="ECO:0007669"/>
    <property type="project" value="UniProtKB-KW"/>
</dbReference>
<dbReference type="EMBL" id="BFAX01000002">
    <property type="protein sequence ID" value="GBF36072.1"/>
    <property type="molecule type" value="Genomic_DNA"/>
</dbReference>
<dbReference type="FunFam" id="3.40.50.620:FF:000174">
    <property type="entry name" value="ATPase, PP-loop superfamily"/>
    <property type="match status" value="1"/>
</dbReference>
<evidence type="ECO:0000256" key="12">
    <source>
        <dbReference type="PIRSR" id="PIRSR004976-50"/>
    </source>
</evidence>
<evidence type="ECO:0000256" key="3">
    <source>
        <dbReference type="ARBA" id="ARBA00022485"/>
    </source>
</evidence>
<dbReference type="InterPro" id="IPR035107">
    <property type="entry name" value="tRNA_thiolation_TtcA_Ctu1"/>
</dbReference>
<dbReference type="NCBIfam" id="TIGR00269">
    <property type="entry name" value="TIGR00269 family protein"/>
    <property type="match status" value="1"/>
</dbReference>
<dbReference type="Proteomes" id="UP000290527">
    <property type="component" value="Unassembled WGS sequence"/>
</dbReference>
<feature type="binding site" evidence="13">
    <location>
        <position position="59"/>
    </location>
    <ligand>
        <name>ATP</name>
        <dbReference type="ChEBI" id="CHEBI:30616"/>
    </ligand>
</feature>
<name>A0A401HPD6_9EURY</name>
<dbReference type="CDD" id="cd01993">
    <property type="entry name" value="TtuA-like"/>
    <property type="match status" value="1"/>
</dbReference>
<evidence type="ECO:0000259" key="14">
    <source>
        <dbReference type="Pfam" id="PF01171"/>
    </source>
</evidence>
<dbReference type="PIRSF" id="PIRSF004976">
    <property type="entry name" value="ATPase_YdaO"/>
    <property type="match status" value="1"/>
</dbReference>
<evidence type="ECO:0000313" key="15">
    <source>
        <dbReference type="EMBL" id="GBF36072.1"/>
    </source>
</evidence>
<feature type="binding site" evidence="12">
    <location>
        <position position="6"/>
    </location>
    <ligand>
        <name>Zn(2+)</name>
        <dbReference type="ChEBI" id="CHEBI:29105"/>
        <label>1</label>
    </ligand>
</feature>
<feature type="binding site" evidence="12">
    <location>
        <position position="275"/>
    </location>
    <ligand>
        <name>Zn(2+)</name>
        <dbReference type="ChEBI" id="CHEBI:29105"/>
        <label>2</label>
    </ligand>
</feature>
<feature type="binding site" evidence="13">
    <location>
        <position position="79"/>
    </location>
    <ligand>
        <name>ATP</name>
        <dbReference type="ChEBI" id="CHEBI:30616"/>
    </ligand>
</feature>
<dbReference type="GO" id="GO:0046872">
    <property type="term" value="F:metal ion binding"/>
    <property type="evidence" value="ECO:0007669"/>
    <property type="project" value="UniProtKB-KW"/>
</dbReference>
<feature type="binding site" evidence="12">
    <location>
        <position position="25"/>
    </location>
    <ligand>
        <name>Zn(2+)</name>
        <dbReference type="ChEBI" id="CHEBI:29105"/>
        <label>1</label>
    </ligand>
</feature>
<comment type="cofactor">
    <cofactor evidence="2">
        <name>[4Fe-4S] cluster</name>
        <dbReference type="ChEBI" id="CHEBI:49883"/>
    </cofactor>
</comment>
<keyword evidence="16" id="KW-1185">Reference proteome</keyword>
<feature type="binding site" evidence="12">
    <location>
        <position position="272"/>
    </location>
    <ligand>
        <name>Zn(2+)</name>
        <dbReference type="ChEBI" id="CHEBI:29105"/>
        <label>2</label>
    </ligand>
</feature>
<keyword evidence="4" id="KW-0808">Transferase</keyword>
<dbReference type="PANTHER" id="PTHR11807">
    <property type="entry name" value="ATPASES OF THE PP SUPERFAMILY-RELATED"/>
    <property type="match status" value="1"/>
</dbReference>
<feature type="binding site" evidence="13">
    <location>
        <position position="159"/>
    </location>
    <ligand>
        <name>ATP</name>
        <dbReference type="ChEBI" id="CHEBI:30616"/>
    </ligand>
</feature>
<protein>
    <recommendedName>
        <fullName evidence="14">tRNA(Ile)-lysidine/2-thiocytidine synthase N-terminal domain-containing protein</fullName>
    </recommendedName>
</protein>
<dbReference type="Pfam" id="PF01171">
    <property type="entry name" value="ATP_bind_3"/>
    <property type="match status" value="1"/>
</dbReference>
<dbReference type="RefSeq" id="WP_131006866.1">
    <property type="nucleotide sequence ID" value="NZ_BFAX01000002.1"/>
</dbReference>
<feature type="domain" description="tRNA(Ile)-lysidine/2-thiocytidine synthase N-terminal" evidence="14">
    <location>
        <begin position="50"/>
        <end position="219"/>
    </location>
</feature>
<dbReference type="Gene3D" id="3.40.50.620">
    <property type="entry name" value="HUPs"/>
    <property type="match status" value="1"/>
</dbReference>
<keyword evidence="6 13" id="KW-0547">Nucleotide-binding</keyword>
<feature type="binding site" evidence="13">
    <location>
        <position position="154"/>
    </location>
    <ligand>
        <name>ATP</name>
        <dbReference type="ChEBI" id="CHEBI:30616"/>
    </ligand>
</feature>
<accession>A0A401HPD6</accession>
<sequence>MKCKFCEKEAYIKLYHPKIPLCREHFIEYFERKVRRTIERYKLFKKDERILVAISGGKDSAVVSYILKKFNYDIQCLYINLGVRGYSDKCEEYVKKQCKMIDTPLHIVKIRELLGSGIGELRTTRPTCSYCGTTKRYISNKFAYDNNFDVVVTGHNIDDEASFIFGNVLNWNTQYLAKQGPILPGEGKFVKKVKPLYEVTEREIVAYASAVGIDYVTDKCPYSKGAITLRYKEIINQLEKIRPGTKIKFVRGFLKKRHLFEGEIEKGKINECKVCGMPSGGKVCSFCRIWDLREAVDLSIK</sequence>
<dbReference type="PANTHER" id="PTHR11807:SF27">
    <property type="entry name" value="TRNA-5-METHYLURIDINE(54) 2-SULFURTRANSFERASE"/>
    <property type="match status" value="1"/>
</dbReference>
<keyword evidence="11" id="KW-0411">Iron-sulfur</keyword>
<feature type="binding site" evidence="12">
    <location>
        <position position="3"/>
    </location>
    <ligand>
        <name>Zn(2+)</name>
        <dbReference type="ChEBI" id="CHEBI:29105"/>
        <label>1</label>
    </ligand>
</feature>
<organism evidence="15 16">
    <name type="scientific">Methanofervidicoccus abyssi</name>
    <dbReference type="NCBI Taxonomy" id="2082189"/>
    <lineage>
        <taxon>Archaea</taxon>
        <taxon>Methanobacteriati</taxon>
        <taxon>Methanobacteriota</taxon>
        <taxon>Methanomada group</taxon>
        <taxon>Methanococci</taxon>
        <taxon>Methanococcales</taxon>
        <taxon>Methanofervidicoccus</taxon>
    </lineage>
</organism>
<feature type="binding site" evidence="12">
    <location>
        <position position="284"/>
    </location>
    <ligand>
        <name>Zn(2+)</name>
        <dbReference type="ChEBI" id="CHEBI:29105"/>
        <label>2</label>
    </ligand>
</feature>
<gene>
    <name evidence="15" type="ORF">MHHB_P0297</name>
</gene>
<keyword evidence="3" id="KW-0004">4Fe-4S</keyword>
<dbReference type="SUPFAM" id="SSF52402">
    <property type="entry name" value="Adenine nucleotide alpha hydrolases-like"/>
    <property type="match status" value="1"/>
</dbReference>
<evidence type="ECO:0000256" key="8">
    <source>
        <dbReference type="ARBA" id="ARBA00022840"/>
    </source>
</evidence>
<evidence type="ECO:0000256" key="9">
    <source>
        <dbReference type="ARBA" id="ARBA00022842"/>
    </source>
</evidence>
<proteinExistence type="predicted"/>
<keyword evidence="7 12" id="KW-0862">Zinc</keyword>
<dbReference type="InterPro" id="IPR011063">
    <property type="entry name" value="TilS/TtcA_N"/>
</dbReference>
<keyword evidence="5 12" id="KW-0479">Metal-binding</keyword>
<dbReference type="InterPro" id="IPR000541">
    <property type="entry name" value="Ncs6/Tuc1/Ctu1"/>
</dbReference>
<feature type="binding site" evidence="12">
    <location>
        <position position="287"/>
    </location>
    <ligand>
        <name>Zn(2+)</name>
        <dbReference type="ChEBI" id="CHEBI:29105"/>
        <label>2</label>
    </ligand>
</feature>
<dbReference type="InterPro" id="IPR014729">
    <property type="entry name" value="Rossmann-like_a/b/a_fold"/>
</dbReference>
<dbReference type="GO" id="GO:0002144">
    <property type="term" value="C:cytosolic tRNA wobble base thiouridylase complex"/>
    <property type="evidence" value="ECO:0007669"/>
    <property type="project" value="TreeGrafter"/>
</dbReference>
<evidence type="ECO:0000256" key="11">
    <source>
        <dbReference type="ARBA" id="ARBA00023014"/>
    </source>
</evidence>
<evidence type="ECO:0000256" key="5">
    <source>
        <dbReference type="ARBA" id="ARBA00022723"/>
    </source>
</evidence>
<feature type="binding site" evidence="12">
    <location>
        <position position="22"/>
    </location>
    <ligand>
        <name>Zn(2+)</name>
        <dbReference type="ChEBI" id="CHEBI:29105"/>
        <label>1</label>
    </ligand>
</feature>
<dbReference type="OrthoDB" id="33422at2157"/>
<keyword evidence="8 13" id="KW-0067">ATP-binding</keyword>
<evidence type="ECO:0000256" key="13">
    <source>
        <dbReference type="PIRSR" id="PIRSR004976-51"/>
    </source>
</evidence>
<evidence type="ECO:0000313" key="16">
    <source>
        <dbReference type="Proteomes" id="UP000290527"/>
    </source>
</evidence>
<evidence type="ECO:0000256" key="1">
    <source>
        <dbReference type="ARBA" id="ARBA00001946"/>
    </source>
</evidence>
<keyword evidence="9" id="KW-0460">Magnesium</keyword>
<evidence type="ECO:0000256" key="7">
    <source>
        <dbReference type="ARBA" id="ARBA00022833"/>
    </source>
</evidence>
<comment type="cofactor">
    <cofactor evidence="1">
        <name>Mg(2+)</name>
        <dbReference type="ChEBI" id="CHEBI:18420"/>
    </cofactor>
</comment>
<comment type="caution">
    <text evidence="15">The sequence shown here is derived from an EMBL/GenBank/DDBJ whole genome shotgun (WGS) entry which is preliminary data.</text>
</comment>
<evidence type="ECO:0000256" key="2">
    <source>
        <dbReference type="ARBA" id="ARBA00001966"/>
    </source>
</evidence>
<dbReference type="GO" id="GO:0051539">
    <property type="term" value="F:4 iron, 4 sulfur cluster binding"/>
    <property type="evidence" value="ECO:0007669"/>
    <property type="project" value="UniProtKB-KW"/>
</dbReference>
<dbReference type="GO" id="GO:0016740">
    <property type="term" value="F:transferase activity"/>
    <property type="evidence" value="ECO:0007669"/>
    <property type="project" value="UniProtKB-KW"/>
</dbReference>
<feature type="binding site" evidence="13">
    <location>
        <begin position="53"/>
        <end position="55"/>
    </location>
    <ligand>
        <name>ATP</name>
        <dbReference type="ChEBI" id="CHEBI:30616"/>
    </ligand>
</feature>
<dbReference type="AlphaFoldDB" id="A0A401HPD6"/>
<evidence type="ECO:0000256" key="6">
    <source>
        <dbReference type="ARBA" id="ARBA00022741"/>
    </source>
</evidence>
<evidence type="ECO:0000256" key="4">
    <source>
        <dbReference type="ARBA" id="ARBA00022679"/>
    </source>
</evidence>
<dbReference type="GO" id="GO:0000049">
    <property type="term" value="F:tRNA binding"/>
    <property type="evidence" value="ECO:0007669"/>
    <property type="project" value="InterPro"/>
</dbReference>
<dbReference type="GO" id="GO:0002143">
    <property type="term" value="P:tRNA wobble position uridine thiolation"/>
    <property type="evidence" value="ECO:0007669"/>
    <property type="project" value="TreeGrafter"/>
</dbReference>
<keyword evidence="10" id="KW-0408">Iron</keyword>